<organism evidence="2">
    <name type="scientific">Magallana gigas</name>
    <name type="common">Pacific oyster</name>
    <name type="synonym">Crassostrea gigas</name>
    <dbReference type="NCBI Taxonomy" id="29159"/>
    <lineage>
        <taxon>Eukaryota</taxon>
        <taxon>Metazoa</taxon>
        <taxon>Spiralia</taxon>
        <taxon>Lophotrochozoa</taxon>
        <taxon>Mollusca</taxon>
        <taxon>Bivalvia</taxon>
        <taxon>Autobranchia</taxon>
        <taxon>Pteriomorphia</taxon>
        <taxon>Ostreida</taxon>
        <taxon>Ostreoidea</taxon>
        <taxon>Ostreidae</taxon>
        <taxon>Magallana</taxon>
    </lineage>
</organism>
<dbReference type="Gene3D" id="3.40.50.300">
    <property type="entry name" value="P-loop containing nucleotide triphosphate hydrolases"/>
    <property type="match status" value="1"/>
</dbReference>
<dbReference type="CDD" id="cd00882">
    <property type="entry name" value="Ras_like_GTPase"/>
    <property type="match status" value="1"/>
</dbReference>
<evidence type="ECO:0000256" key="1">
    <source>
        <dbReference type="ARBA" id="ARBA00009243"/>
    </source>
</evidence>
<dbReference type="InterPro" id="IPR027417">
    <property type="entry name" value="P-loop_NTPase"/>
</dbReference>
<dbReference type="PROSITE" id="PS51886">
    <property type="entry name" value="TLDC"/>
    <property type="match status" value="1"/>
</dbReference>
<accession>K1Q6I4</accession>
<dbReference type="SMART" id="SM00584">
    <property type="entry name" value="TLDc"/>
    <property type="match status" value="1"/>
</dbReference>
<evidence type="ECO:0000313" key="2">
    <source>
        <dbReference type="EMBL" id="EKC29513.1"/>
    </source>
</evidence>
<sequence length="476" mass="53824">MIMGIESMAELLTRKDKTQISRWIGRDSQFKLLYKVSRDGMSLQKFHELCDNKGPTVTIFYNKDNNVYGGYLSDSWESTGNWCTDQRTFLFKLHSAGNWNPMMFPYTKGGTHFQGNNHGPWFHSLPSLCSGSITNKSAEGYYVLYISSLFDGQRYNMKGETAQSVANGHNNVTDLEVYLVKDGLPDEKMESPWRDSLEWNSQTFQELKEFVANYEPFEEMKIPEVNILLIGQVGAGKSSFLNTINSIFKGGISSRVCTGSAENSLTKSFEKFRIRDPSTKKYLHFRICDTRGVEEGLSIKSEDLGFILDGNLPNHYTFNPVEKASTKTPGFVKEPTVKDRIHVVVFVLDGSTLDVLSAGVVSKLKDIKSLVLDRGIPQLAFLTKMDKISETVNKDVYQMFTSSVVEDVVNKAADIIAIPRSHVLPVKNYEKESQLKTDINILALTALRQALMFADDFLENQYELEQENSQTLNTRD</sequence>
<dbReference type="InParanoid" id="K1Q6I4"/>
<dbReference type="EMBL" id="JH818299">
    <property type="protein sequence ID" value="EKC29513.1"/>
    <property type="molecule type" value="Genomic_DNA"/>
</dbReference>
<comment type="similarity">
    <text evidence="1">Belongs to the IFI44 family.</text>
</comment>
<gene>
    <name evidence="2" type="ORF">CGI_10004160</name>
</gene>
<dbReference type="PANTHER" id="PTHR14241">
    <property type="entry name" value="INTERFERON-INDUCED PROTEIN 44"/>
    <property type="match status" value="1"/>
</dbReference>
<dbReference type="InterPro" id="IPR006571">
    <property type="entry name" value="TLDc_dom"/>
</dbReference>
<name>K1Q6I4_MAGGI</name>
<dbReference type="PANTHER" id="PTHR14241:SF32">
    <property type="entry name" value="VWFA DOMAIN-CONTAINING PROTEIN-RELATED"/>
    <property type="match status" value="1"/>
</dbReference>
<dbReference type="Pfam" id="PF07534">
    <property type="entry name" value="TLD"/>
    <property type="match status" value="1"/>
</dbReference>
<reference evidence="2" key="1">
    <citation type="journal article" date="2012" name="Nature">
        <title>The oyster genome reveals stress adaptation and complexity of shell formation.</title>
        <authorList>
            <person name="Zhang G."/>
            <person name="Fang X."/>
            <person name="Guo X."/>
            <person name="Li L."/>
            <person name="Luo R."/>
            <person name="Xu F."/>
            <person name="Yang P."/>
            <person name="Zhang L."/>
            <person name="Wang X."/>
            <person name="Qi H."/>
            <person name="Xiong Z."/>
            <person name="Que H."/>
            <person name="Xie Y."/>
            <person name="Holland P.W."/>
            <person name="Paps J."/>
            <person name="Zhu Y."/>
            <person name="Wu F."/>
            <person name="Chen Y."/>
            <person name="Wang J."/>
            <person name="Peng C."/>
            <person name="Meng J."/>
            <person name="Yang L."/>
            <person name="Liu J."/>
            <person name="Wen B."/>
            <person name="Zhang N."/>
            <person name="Huang Z."/>
            <person name="Zhu Q."/>
            <person name="Feng Y."/>
            <person name="Mount A."/>
            <person name="Hedgecock D."/>
            <person name="Xu Z."/>
            <person name="Liu Y."/>
            <person name="Domazet-Loso T."/>
            <person name="Du Y."/>
            <person name="Sun X."/>
            <person name="Zhang S."/>
            <person name="Liu B."/>
            <person name="Cheng P."/>
            <person name="Jiang X."/>
            <person name="Li J."/>
            <person name="Fan D."/>
            <person name="Wang W."/>
            <person name="Fu W."/>
            <person name="Wang T."/>
            <person name="Wang B."/>
            <person name="Zhang J."/>
            <person name="Peng Z."/>
            <person name="Li Y."/>
            <person name="Li N."/>
            <person name="Wang J."/>
            <person name="Chen M."/>
            <person name="He Y."/>
            <person name="Tan F."/>
            <person name="Song X."/>
            <person name="Zheng Q."/>
            <person name="Huang R."/>
            <person name="Yang H."/>
            <person name="Du X."/>
            <person name="Chen L."/>
            <person name="Yang M."/>
            <person name="Gaffney P.M."/>
            <person name="Wang S."/>
            <person name="Luo L."/>
            <person name="She Z."/>
            <person name="Ming Y."/>
            <person name="Huang W."/>
            <person name="Zhang S."/>
            <person name="Huang B."/>
            <person name="Zhang Y."/>
            <person name="Qu T."/>
            <person name="Ni P."/>
            <person name="Miao G."/>
            <person name="Wang J."/>
            <person name="Wang Q."/>
            <person name="Steinberg C.E."/>
            <person name="Wang H."/>
            <person name="Li N."/>
            <person name="Qian L."/>
            <person name="Zhang G."/>
            <person name="Li Y."/>
            <person name="Yang H."/>
            <person name="Liu X."/>
            <person name="Wang J."/>
            <person name="Yin Y."/>
            <person name="Wang J."/>
        </authorList>
    </citation>
    <scope>NUCLEOTIDE SEQUENCE [LARGE SCALE GENOMIC DNA]</scope>
    <source>
        <strain evidence="2">05x7-T-G4-1.051#20</strain>
    </source>
</reference>
<proteinExistence type="inferred from homology"/>
<dbReference type="AlphaFoldDB" id="K1Q6I4"/>
<dbReference type="HOGENOM" id="CLU_049888_3_1_1"/>
<protein>
    <submittedName>
        <fullName evidence="2">Interferon-induced protein 44-like protein</fullName>
    </submittedName>
</protein>
<dbReference type="SUPFAM" id="SSF52540">
    <property type="entry name" value="P-loop containing nucleoside triphosphate hydrolases"/>
    <property type="match status" value="1"/>
</dbReference>